<evidence type="ECO:0000313" key="2">
    <source>
        <dbReference type="Proteomes" id="UP000053675"/>
    </source>
</evidence>
<comment type="caution">
    <text evidence="1">The sequence shown here is derived from an EMBL/GenBank/DDBJ whole genome shotgun (WGS) entry which is preliminary data.</text>
</comment>
<keyword evidence="2" id="KW-1185">Reference proteome</keyword>
<sequence length="150" mass="16362">MLNNLVRTAGEAMPAGENLSRRSVLAGAASTAILAVPRMAAATPLTQNEIALHVHDLAAEMSMLLAKLDGGNWQTLVSAARYDIPIYTVQPRHVPPRVRIEQALAVARSALNDLQPGHWRSTIEVEMGFVWLTNDECYDASTLRKNLSFA</sequence>
<proteinExistence type="predicted"/>
<dbReference type="Proteomes" id="UP000053675">
    <property type="component" value="Unassembled WGS sequence"/>
</dbReference>
<organism evidence="1 2">
    <name type="scientific">Nitratireductor basaltis</name>
    <dbReference type="NCBI Taxonomy" id="472175"/>
    <lineage>
        <taxon>Bacteria</taxon>
        <taxon>Pseudomonadati</taxon>
        <taxon>Pseudomonadota</taxon>
        <taxon>Alphaproteobacteria</taxon>
        <taxon>Hyphomicrobiales</taxon>
        <taxon>Phyllobacteriaceae</taxon>
        <taxon>Nitratireductor</taxon>
    </lineage>
</organism>
<reference evidence="1 2" key="1">
    <citation type="submission" date="2014-05" db="EMBL/GenBank/DDBJ databases">
        <title>Draft Genome Sequence of Nitratireductor basaltis Strain UMTGB225, A Marine Bacterium Isolated from Green Barrel Tunicate.</title>
        <authorList>
            <person name="Gan H.Y."/>
        </authorList>
    </citation>
    <scope>NUCLEOTIDE SEQUENCE [LARGE SCALE GENOMIC DNA]</scope>
    <source>
        <strain evidence="1 2">UMTGB225</strain>
    </source>
</reference>
<dbReference type="STRING" id="472175.EL18_03102"/>
<protein>
    <submittedName>
        <fullName evidence="1">Uncharacterized protein</fullName>
    </submittedName>
</protein>
<dbReference type="AlphaFoldDB" id="A0A084U7B2"/>
<name>A0A084U7B2_9HYPH</name>
<accession>A0A084U7B2</accession>
<evidence type="ECO:0000313" key="1">
    <source>
        <dbReference type="EMBL" id="KFB08848.1"/>
    </source>
</evidence>
<dbReference type="RefSeq" id="WP_036486056.1">
    <property type="nucleotide sequence ID" value="NZ_JMQM01000002.1"/>
</dbReference>
<gene>
    <name evidence="1" type="ORF">EL18_03102</name>
</gene>
<dbReference type="EMBL" id="JMQM01000002">
    <property type="protein sequence ID" value="KFB08848.1"/>
    <property type="molecule type" value="Genomic_DNA"/>
</dbReference>